<dbReference type="EMBL" id="BMOD01000005">
    <property type="protein sequence ID" value="GGJ32861.1"/>
    <property type="molecule type" value="Genomic_DNA"/>
</dbReference>
<proteinExistence type="predicted"/>
<evidence type="ECO:0000313" key="2">
    <source>
        <dbReference type="EMBL" id="GGJ32861.1"/>
    </source>
</evidence>
<reference evidence="3" key="1">
    <citation type="journal article" date="2019" name="Int. J. Syst. Evol. Microbiol.">
        <title>The Global Catalogue of Microorganisms (GCM) 10K type strain sequencing project: providing services to taxonomists for standard genome sequencing and annotation.</title>
        <authorList>
            <consortium name="The Broad Institute Genomics Platform"/>
            <consortium name="The Broad Institute Genome Sequencing Center for Infectious Disease"/>
            <person name="Wu L."/>
            <person name="Ma J."/>
        </authorList>
    </citation>
    <scope>NUCLEOTIDE SEQUENCE [LARGE SCALE GENOMIC DNA]</scope>
    <source>
        <strain evidence="3">JCM 14370</strain>
    </source>
</reference>
<name>A0ABQ2D0X5_9DEIO</name>
<sequence length="100" mass="11157">MAEQGVGVKAEGGAEGREQKAKRRGPRAGSPGQSHKKADGCMDLKPICGNVFIVTWKSEGVFSLFRPLFLLSVNAGLEKNEYRFYTLRNRLHTHPRDEQV</sequence>
<evidence type="ECO:0000313" key="3">
    <source>
        <dbReference type="Proteomes" id="UP000632222"/>
    </source>
</evidence>
<comment type="caution">
    <text evidence="2">The sequence shown here is derived from an EMBL/GenBank/DDBJ whole genome shotgun (WGS) entry which is preliminary data.</text>
</comment>
<gene>
    <name evidence="2" type="ORF">GCM10008938_18850</name>
</gene>
<organism evidence="2 3">
    <name type="scientific">Deinococcus roseus</name>
    <dbReference type="NCBI Taxonomy" id="392414"/>
    <lineage>
        <taxon>Bacteria</taxon>
        <taxon>Thermotogati</taxon>
        <taxon>Deinococcota</taxon>
        <taxon>Deinococci</taxon>
        <taxon>Deinococcales</taxon>
        <taxon>Deinococcaceae</taxon>
        <taxon>Deinococcus</taxon>
    </lineage>
</organism>
<keyword evidence="3" id="KW-1185">Reference proteome</keyword>
<feature type="compositionally biased region" description="Low complexity" evidence="1">
    <location>
        <begin position="1"/>
        <end position="11"/>
    </location>
</feature>
<protein>
    <submittedName>
        <fullName evidence="2">Uncharacterized protein</fullName>
    </submittedName>
</protein>
<feature type="region of interest" description="Disordered" evidence="1">
    <location>
        <begin position="1"/>
        <end position="39"/>
    </location>
</feature>
<accession>A0ABQ2D0X5</accession>
<dbReference type="Proteomes" id="UP000632222">
    <property type="component" value="Unassembled WGS sequence"/>
</dbReference>
<evidence type="ECO:0000256" key="1">
    <source>
        <dbReference type="SAM" id="MobiDB-lite"/>
    </source>
</evidence>